<comment type="caution">
    <text evidence="3">The sequence shown here is derived from an EMBL/GenBank/DDBJ whole genome shotgun (WGS) entry which is preliminary data.</text>
</comment>
<feature type="domain" description="N-acetyltransferase" evidence="2">
    <location>
        <begin position="108"/>
        <end position="189"/>
    </location>
</feature>
<evidence type="ECO:0000313" key="3">
    <source>
        <dbReference type="EMBL" id="MBP2188743.1"/>
    </source>
</evidence>
<evidence type="ECO:0000313" key="4">
    <source>
        <dbReference type="Proteomes" id="UP001519325"/>
    </source>
</evidence>
<dbReference type="Pfam" id="PF00583">
    <property type="entry name" value="Acetyltransf_1"/>
    <property type="match status" value="1"/>
</dbReference>
<feature type="region of interest" description="Disordered" evidence="1">
    <location>
        <begin position="23"/>
        <end position="74"/>
    </location>
</feature>
<protein>
    <submittedName>
        <fullName evidence="3">Acetyltransferase</fullName>
        <ecNumber evidence="3">2.3.1.-</ecNumber>
    </submittedName>
</protein>
<evidence type="ECO:0000256" key="1">
    <source>
        <dbReference type="SAM" id="MobiDB-lite"/>
    </source>
</evidence>
<dbReference type="EMBL" id="JAGGMR010000001">
    <property type="protein sequence ID" value="MBP2188743.1"/>
    <property type="molecule type" value="Genomic_DNA"/>
</dbReference>
<dbReference type="SUPFAM" id="SSF55729">
    <property type="entry name" value="Acyl-CoA N-acyltransferases (Nat)"/>
    <property type="match status" value="1"/>
</dbReference>
<accession>A0ABS4QAZ3</accession>
<dbReference type="EC" id="2.3.1.-" evidence="3"/>
<keyword evidence="3" id="KW-0012">Acyltransferase</keyword>
<keyword evidence="4" id="KW-1185">Reference proteome</keyword>
<proteinExistence type="predicted"/>
<name>A0ABS4QAZ3_9NOCA</name>
<organism evidence="3 4">
    <name type="scientific">Nocardia goodfellowii</name>
    <dbReference type="NCBI Taxonomy" id="882446"/>
    <lineage>
        <taxon>Bacteria</taxon>
        <taxon>Bacillati</taxon>
        <taxon>Actinomycetota</taxon>
        <taxon>Actinomycetes</taxon>
        <taxon>Mycobacteriales</taxon>
        <taxon>Nocardiaceae</taxon>
        <taxon>Nocardia</taxon>
    </lineage>
</organism>
<dbReference type="Proteomes" id="UP001519325">
    <property type="component" value="Unassembled WGS sequence"/>
</dbReference>
<feature type="compositionally biased region" description="Low complexity" evidence="1">
    <location>
        <begin position="38"/>
        <end position="64"/>
    </location>
</feature>
<reference evidence="3 4" key="1">
    <citation type="submission" date="2021-03" db="EMBL/GenBank/DDBJ databases">
        <title>Sequencing the genomes of 1000 actinobacteria strains.</title>
        <authorList>
            <person name="Klenk H.-P."/>
        </authorList>
    </citation>
    <scope>NUCLEOTIDE SEQUENCE [LARGE SCALE GENOMIC DNA]</scope>
    <source>
        <strain evidence="3 4">DSM 45516</strain>
    </source>
</reference>
<dbReference type="InterPro" id="IPR016181">
    <property type="entry name" value="Acyl_CoA_acyltransferase"/>
</dbReference>
<keyword evidence="3" id="KW-0808">Transferase</keyword>
<feature type="compositionally biased region" description="Pro residues" evidence="1">
    <location>
        <begin position="27"/>
        <end position="37"/>
    </location>
</feature>
<gene>
    <name evidence="3" type="ORF">BJ987_001644</name>
</gene>
<evidence type="ECO:0000259" key="2">
    <source>
        <dbReference type="Pfam" id="PF00583"/>
    </source>
</evidence>
<dbReference type="GO" id="GO:0016746">
    <property type="term" value="F:acyltransferase activity"/>
    <property type="evidence" value="ECO:0007669"/>
    <property type="project" value="UniProtKB-KW"/>
</dbReference>
<dbReference type="InterPro" id="IPR000182">
    <property type="entry name" value="GNAT_dom"/>
</dbReference>
<dbReference type="Gene3D" id="3.40.630.30">
    <property type="match status" value="1"/>
</dbReference>
<sequence>MLIRRERADDVIQIAAVHRSAFGPRYAPAPSPAPPADPRYSPASSAAPPAGPQYPSAPAAMPPADLDPNGDAVAFQDDPEAAARAGGSAPAEPPEVELVARLRADSGWIPTLSLVVVEFDTVIGHVCLTRATVGPYPVLALGPIGVRVEHQGAGAGAALMHAALGAADALDEPLVGLLGSLEYYPQFGFVPAARLGIAPDEPSWASHFQVRALTAYESRISGEFRYAEPFYKL</sequence>